<organism evidence="2 3">
    <name type="scientific">Pseudomonas syringae pv. pisi str. 1704B</name>
    <dbReference type="NCBI Taxonomy" id="629263"/>
    <lineage>
        <taxon>Bacteria</taxon>
        <taxon>Pseudomonadati</taxon>
        <taxon>Pseudomonadota</taxon>
        <taxon>Gammaproteobacteria</taxon>
        <taxon>Pseudomonadales</taxon>
        <taxon>Pseudomonadaceae</taxon>
        <taxon>Pseudomonas</taxon>
        <taxon>Pseudomonas syringae</taxon>
    </lineage>
</organism>
<evidence type="ECO:0000259" key="1">
    <source>
        <dbReference type="Pfam" id="PF00857"/>
    </source>
</evidence>
<gene>
    <name evidence="2" type="ORF">PSYPI_40559</name>
</gene>
<name>F3GMF1_PSESJ</name>
<dbReference type="AlphaFoldDB" id="F3GMF1"/>
<accession>F3GMF1</accession>
<protein>
    <submittedName>
        <fullName evidence="2">Isochorismatase hydrolase</fullName>
    </submittedName>
</protein>
<dbReference type="InterPro" id="IPR000868">
    <property type="entry name" value="Isochorismatase-like_dom"/>
</dbReference>
<dbReference type="HOGENOM" id="CLU_2579658_0_0_6"/>
<dbReference type="Proteomes" id="UP000004986">
    <property type="component" value="Unassembled WGS sequence"/>
</dbReference>
<evidence type="ECO:0000313" key="3">
    <source>
        <dbReference type="Proteomes" id="UP000004986"/>
    </source>
</evidence>
<feature type="non-terminal residue" evidence="2">
    <location>
        <position position="82"/>
    </location>
</feature>
<evidence type="ECO:0000313" key="2">
    <source>
        <dbReference type="EMBL" id="EGH48254.1"/>
    </source>
</evidence>
<proteinExistence type="predicted"/>
<dbReference type="Pfam" id="PF00857">
    <property type="entry name" value="Isochorismatase"/>
    <property type="match status" value="1"/>
</dbReference>
<reference evidence="2 3" key="1">
    <citation type="journal article" date="2011" name="PLoS Pathog.">
        <title>Dynamic evolution of pathogenicity revealed by sequencing and comparative genomics of 19 Pseudomonas syringae isolates.</title>
        <authorList>
            <person name="Baltrus D.A."/>
            <person name="Nishimura M.T."/>
            <person name="Romanchuk A."/>
            <person name="Chang J.H."/>
            <person name="Mukhtar M.S."/>
            <person name="Cherkis K."/>
            <person name="Roach J."/>
            <person name="Grant S.R."/>
            <person name="Jones C.D."/>
            <person name="Dangl J.L."/>
        </authorList>
    </citation>
    <scope>NUCLEOTIDE SEQUENCE [LARGE SCALE GENOMIC DNA]</scope>
    <source>
        <strain evidence="2 3">1704B</strain>
    </source>
</reference>
<dbReference type="GO" id="GO:0016787">
    <property type="term" value="F:hydrolase activity"/>
    <property type="evidence" value="ECO:0007669"/>
    <property type="project" value="UniProtKB-KW"/>
</dbReference>
<keyword evidence="3" id="KW-1185">Reference proteome</keyword>
<dbReference type="SUPFAM" id="SSF52499">
    <property type="entry name" value="Isochorismatase-like hydrolases"/>
    <property type="match status" value="1"/>
</dbReference>
<dbReference type="InterPro" id="IPR036380">
    <property type="entry name" value="Isochorismatase-like_sf"/>
</dbReference>
<keyword evidence="2" id="KW-0378">Hydrolase</keyword>
<feature type="domain" description="Isochorismatase-like" evidence="1">
    <location>
        <begin position="24"/>
        <end position="73"/>
    </location>
</feature>
<sequence>MSDLKTMFQLSGRVHAPAHLSNATLIIIDAQKEYLRGPLALTGVREAMANIGRLVEKARAVKCPIVHIRHLGTVGGPFDPHG</sequence>
<comment type="caution">
    <text evidence="2">The sequence shown here is derived from an EMBL/GenBank/DDBJ whole genome shotgun (WGS) entry which is preliminary data.</text>
</comment>
<dbReference type="EMBL" id="AEAI01002940">
    <property type="protein sequence ID" value="EGH48254.1"/>
    <property type="molecule type" value="Genomic_DNA"/>
</dbReference>
<dbReference type="Gene3D" id="3.40.50.850">
    <property type="entry name" value="Isochorismatase-like"/>
    <property type="match status" value="1"/>
</dbReference>